<keyword evidence="3" id="KW-0749">Sporulation</keyword>
<keyword evidence="5" id="KW-0010">Activator</keyword>
<feature type="compositionally biased region" description="Basic residues" evidence="8">
    <location>
        <begin position="314"/>
        <end position="346"/>
    </location>
</feature>
<feature type="region of interest" description="Disordered" evidence="8">
    <location>
        <begin position="41"/>
        <end position="66"/>
    </location>
</feature>
<comment type="similarity">
    <text evidence="1">Belongs to the wetA family.</text>
</comment>
<evidence type="ECO:0000256" key="4">
    <source>
        <dbReference type="ARBA" id="ARBA00023015"/>
    </source>
</evidence>
<evidence type="ECO:0000256" key="5">
    <source>
        <dbReference type="ARBA" id="ARBA00023159"/>
    </source>
</evidence>
<sequence>MASWTLPYRVEAVDRDPGFYWQDTDNGPNDGSNDFFGQFLNFDSENPSSMADPHGHDPSMPTLANGLILNHPAESTASASSGVSTTEDEFDFFSCSSQVDATVPSQPTSSAAPGASHEVDPRTLALAGTDGLTAEKPSPVPRVSMSDPELPRVDGISLHSSPGRRVPVSQPSSPTPPNTTARKPSKFVEALSSTIRKASKLRKPKKLVVMDRPGSPTMDNPPRALRLQHHEYSNGNDAFPPSPACGPDSTNFVHGFCDDPFSEIPQPPPNNSLRFFGTNGIHTPAESPGVKTEPGLYHPDMAGQVPQPAWQHQQHPHPHPHPHPHQHPHAHSHPHPHSQVHAHPHPRQPAATGHPHQQPVTVVGSASETWPGQEYMAQNHHQSGWWDLNLLNQNGEYVVADPQQQKNASLNLAMHAQHAELPYEYQVHDPNSAGLMIHMPQPRNASAPVHDLSLNTQTYLPPPPIPPTTERHRPPRAPSSGARHLSCSPIRKTRQPSVPPTPATAHSRHSSNGSVASARSASGRGMVPGTPTAMRKQRRSRDASGSSGGGSEIGFVNFTPSDGGLLMTGVAPSGSSKTKARREREAMERRRRLSEAAVKAVQAAGGDVDKLMEQGFAF</sequence>
<feature type="compositionally biased region" description="Low complexity" evidence="8">
    <location>
        <begin position="510"/>
        <end position="525"/>
    </location>
</feature>
<dbReference type="AlphaFoldDB" id="A0A9P5E1V5"/>
<dbReference type="GO" id="GO:0048315">
    <property type="term" value="P:conidium formation"/>
    <property type="evidence" value="ECO:0007669"/>
    <property type="project" value="UniProtKB-KW"/>
</dbReference>
<feature type="compositionally biased region" description="Low complexity" evidence="8">
    <location>
        <begin position="160"/>
        <end position="172"/>
    </location>
</feature>
<feature type="compositionally biased region" description="Low complexity" evidence="8">
    <location>
        <begin position="304"/>
        <end position="313"/>
    </location>
</feature>
<dbReference type="Proteomes" id="UP000730481">
    <property type="component" value="Unassembled WGS sequence"/>
</dbReference>
<feature type="region of interest" description="Disordered" evidence="8">
    <location>
        <begin position="280"/>
        <end position="364"/>
    </location>
</feature>
<reference evidence="9" key="2">
    <citation type="submission" date="2020-02" db="EMBL/GenBank/DDBJ databases">
        <title>Identification and distribution of gene clusters putatively required for synthesis of sphingolipid metabolism inhibitors in phylogenetically diverse species of the filamentous fungus Fusarium.</title>
        <authorList>
            <person name="Kim H.-S."/>
            <person name="Busman M."/>
            <person name="Brown D.W."/>
            <person name="Divon H."/>
            <person name="Uhlig S."/>
            <person name="Proctor R.H."/>
        </authorList>
    </citation>
    <scope>NUCLEOTIDE SEQUENCE</scope>
    <source>
        <strain evidence="9">NRRL 25174</strain>
    </source>
</reference>
<comment type="caution">
    <text evidence="9">The sequence shown here is derived from an EMBL/GenBank/DDBJ whole genome shotgun (WGS) entry which is preliminary data.</text>
</comment>
<accession>A0A9P5E1V5</accession>
<evidence type="ECO:0000256" key="7">
    <source>
        <dbReference type="ARBA" id="ARBA00023321"/>
    </source>
</evidence>
<dbReference type="InterPro" id="IPR040112">
    <property type="entry name" value="WetA"/>
</dbReference>
<evidence type="ECO:0000256" key="2">
    <source>
        <dbReference type="ARBA" id="ARBA00015342"/>
    </source>
</evidence>
<dbReference type="OrthoDB" id="2575228at2759"/>
<protein>
    <recommendedName>
        <fullName evidence="2">Developmental regulatory protein wetA</fullName>
    </recommendedName>
</protein>
<keyword evidence="4" id="KW-0805">Transcription regulation</keyword>
<feature type="region of interest" description="Disordered" evidence="8">
    <location>
        <begin position="454"/>
        <end position="593"/>
    </location>
</feature>
<organism evidence="9 10">
    <name type="scientific">Fusarium beomiforme</name>
    <dbReference type="NCBI Taxonomy" id="44412"/>
    <lineage>
        <taxon>Eukaryota</taxon>
        <taxon>Fungi</taxon>
        <taxon>Dikarya</taxon>
        <taxon>Ascomycota</taxon>
        <taxon>Pezizomycotina</taxon>
        <taxon>Sordariomycetes</taxon>
        <taxon>Hypocreomycetidae</taxon>
        <taxon>Hypocreales</taxon>
        <taxon>Nectriaceae</taxon>
        <taxon>Fusarium</taxon>
        <taxon>Fusarium burgessii species complex</taxon>
    </lineage>
</organism>
<dbReference type="PANTHER" id="PTHR22934">
    <property type="entry name" value="PROTEIN ESC1/WETA-RELATED"/>
    <property type="match status" value="1"/>
</dbReference>
<evidence type="ECO:0000313" key="9">
    <source>
        <dbReference type="EMBL" id="KAF4345461.1"/>
    </source>
</evidence>
<keyword evidence="6" id="KW-0804">Transcription</keyword>
<dbReference type="PANTHER" id="PTHR22934:SF25">
    <property type="entry name" value="DEVELOPMENTAL REGULATORY PROTEIN WETA"/>
    <property type="match status" value="1"/>
</dbReference>
<keyword evidence="7" id="KW-0183">Conidiation</keyword>
<reference evidence="9" key="1">
    <citation type="journal article" date="2017" name="Mycologia">
        <title>Fusarium algeriense, sp. nov., a novel toxigenic crown rot pathogen of durum wheat from Algeria is nested in the Fusarium burgessii species complex.</title>
        <authorList>
            <person name="Laraba I."/>
            <person name="Keddad A."/>
            <person name="Boureghda H."/>
            <person name="Abdallah N."/>
            <person name="Vaughan M.M."/>
            <person name="Proctor R.H."/>
            <person name="Busman M."/>
            <person name="O'Donnell K."/>
        </authorList>
    </citation>
    <scope>NUCLEOTIDE SEQUENCE</scope>
    <source>
        <strain evidence="9">NRRL 25174</strain>
    </source>
</reference>
<proteinExistence type="inferred from homology"/>
<feature type="region of interest" description="Disordered" evidence="8">
    <location>
        <begin position="100"/>
        <end position="185"/>
    </location>
</feature>
<gene>
    <name evidence="9" type="ORF">FBEOM_570</name>
</gene>
<dbReference type="GO" id="GO:0030435">
    <property type="term" value="P:sporulation resulting in formation of a cellular spore"/>
    <property type="evidence" value="ECO:0007669"/>
    <property type="project" value="UniProtKB-KW"/>
</dbReference>
<name>A0A9P5E1V5_9HYPO</name>
<dbReference type="EMBL" id="PVQB02000026">
    <property type="protein sequence ID" value="KAF4345461.1"/>
    <property type="molecule type" value="Genomic_DNA"/>
</dbReference>
<evidence type="ECO:0000256" key="8">
    <source>
        <dbReference type="SAM" id="MobiDB-lite"/>
    </source>
</evidence>
<evidence type="ECO:0000256" key="3">
    <source>
        <dbReference type="ARBA" id="ARBA00022969"/>
    </source>
</evidence>
<evidence type="ECO:0000313" key="10">
    <source>
        <dbReference type="Proteomes" id="UP000730481"/>
    </source>
</evidence>
<evidence type="ECO:0000256" key="1">
    <source>
        <dbReference type="ARBA" id="ARBA00008881"/>
    </source>
</evidence>
<evidence type="ECO:0000256" key="6">
    <source>
        <dbReference type="ARBA" id="ARBA00023163"/>
    </source>
</evidence>
<feature type="compositionally biased region" description="Polar residues" evidence="8">
    <location>
        <begin position="100"/>
        <end position="111"/>
    </location>
</feature>
<keyword evidence="10" id="KW-1185">Reference proteome</keyword>